<reference evidence="4 5" key="1">
    <citation type="submission" date="2020-08" db="EMBL/GenBank/DDBJ databases">
        <title>Genomic Encyclopedia of Type Strains, Phase IV (KMG-IV): sequencing the most valuable type-strain genomes for metagenomic binning, comparative biology and taxonomic classification.</title>
        <authorList>
            <person name="Goeker M."/>
        </authorList>
    </citation>
    <scope>NUCLEOTIDE SEQUENCE [LARGE SCALE GENOMIC DNA]</scope>
    <source>
        <strain evidence="4 5">DSM 102189</strain>
    </source>
</reference>
<evidence type="ECO:0000256" key="2">
    <source>
        <dbReference type="ARBA" id="ARBA00013346"/>
    </source>
</evidence>
<dbReference type="GO" id="GO:0005737">
    <property type="term" value="C:cytoplasm"/>
    <property type="evidence" value="ECO:0007669"/>
    <property type="project" value="TreeGrafter"/>
</dbReference>
<dbReference type="RefSeq" id="WP_184203064.1">
    <property type="nucleotide sequence ID" value="NZ_BMOX01000096.1"/>
</dbReference>
<dbReference type="SUPFAM" id="SSF53335">
    <property type="entry name" value="S-adenosyl-L-methionine-dependent methyltransferases"/>
    <property type="match status" value="1"/>
</dbReference>
<organism evidence="4 5">
    <name type="scientific">Polymorphobacter multimanifer</name>
    <dbReference type="NCBI Taxonomy" id="1070431"/>
    <lineage>
        <taxon>Bacteria</taxon>
        <taxon>Pseudomonadati</taxon>
        <taxon>Pseudomonadota</taxon>
        <taxon>Alphaproteobacteria</taxon>
        <taxon>Sphingomonadales</taxon>
        <taxon>Sphingosinicellaceae</taxon>
        <taxon>Polymorphobacter</taxon>
    </lineage>
</organism>
<dbReference type="Gene3D" id="3.40.50.150">
    <property type="entry name" value="Vaccinia Virus protein VP39"/>
    <property type="match status" value="1"/>
</dbReference>
<dbReference type="GO" id="GO:0004719">
    <property type="term" value="F:protein-L-isoaspartate (D-aspartate) O-methyltransferase activity"/>
    <property type="evidence" value="ECO:0007669"/>
    <property type="project" value="InterPro"/>
</dbReference>
<comment type="caution">
    <text evidence="4">The sequence shown here is derived from an EMBL/GenBank/DDBJ whole genome shotgun (WGS) entry which is preliminary data.</text>
</comment>
<evidence type="ECO:0000313" key="5">
    <source>
        <dbReference type="Proteomes" id="UP000538147"/>
    </source>
</evidence>
<accession>A0A841L8N3</accession>
<keyword evidence="5" id="KW-1185">Reference proteome</keyword>
<dbReference type="InterPro" id="IPR029063">
    <property type="entry name" value="SAM-dependent_MTases_sf"/>
</dbReference>
<name>A0A841L8N3_9SPHN</name>
<dbReference type="PANTHER" id="PTHR11579">
    <property type="entry name" value="PROTEIN-L-ISOASPARTATE O-METHYLTRANSFERASE"/>
    <property type="match status" value="1"/>
</dbReference>
<dbReference type="Pfam" id="PF01135">
    <property type="entry name" value="PCMT"/>
    <property type="match status" value="1"/>
</dbReference>
<dbReference type="InterPro" id="IPR000682">
    <property type="entry name" value="PCMT"/>
</dbReference>
<dbReference type="PANTHER" id="PTHR11579:SF18">
    <property type="entry name" value="PROTEIN-L-ISOASPARTATE O-METHYLTRANSFERASE"/>
    <property type="match status" value="1"/>
</dbReference>
<proteinExistence type="inferred from homology"/>
<evidence type="ECO:0000256" key="1">
    <source>
        <dbReference type="ARBA" id="ARBA00005369"/>
    </source>
</evidence>
<gene>
    <name evidence="4" type="ORF">FHS79_003600</name>
</gene>
<keyword evidence="4" id="KW-0489">Methyltransferase</keyword>
<dbReference type="Proteomes" id="UP000538147">
    <property type="component" value="Unassembled WGS sequence"/>
</dbReference>
<dbReference type="AlphaFoldDB" id="A0A841L8N3"/>
<dbReference type="GO" id="GO:0032259">
    <property type="term" value="P:methylation"/>
    <property type="evidence" value="ECO:0007669"/>
    <property type="project" value="UniProtKB-KW"/>
</dbReference>
<evidence type="ECO:0000313" key="4">
    <source>
        <dbReference type="EMBL" id="MBB6229399.1"/>
    </source>
</evidence>
<protein>
    <recommendedName>
        <fullName evidence="2">Protein-L-isoaspartate O-methyltransferase</fullName>
    </recommendedName>
    <alternativeName>
        <fullName evidence="3">Protein L-isoaspartyl methyltransferase</fullName>
    </alternativeName>
</protein>
<keyword evidence="4" id="KW-0808">Transferase</keyword>
<dbReference type="EMBL" id="JACIIV010000046">
    <property type="protein sequence ID" value="MBB6229399.1"/>
    <property type="molecule type" value="Genomic_DNA"/>
</dbReference>
<comment type="similarity">
    <text evidence="1">Belongs to the methyltransferase superfamily. L-isoaspartyl/D-aspartyl protein methyltransferase family.</text>
</comment>
<sequence length="230" mass="23445">MNPSNSATPTEIAAARLPAGLAAELRHRMVQSQLQTVGVNDPLVMAAFEQVPREAHLPATLSGLAYADAALEVAPGRYLLEPMALALLLQHAGLAAGARVLVVGAATGYSAAIAAKAGAVVTALEDDERLLPLLRTSLTGCTIAQGPLQAGWAATAPFDIILFEGAIEHIPPAIAAQLAPGGRAAAVVREAGIGHARAGPLVGGRIVAPAFLEVAAQPLPGFARPREFAF</sequence>
<evidence type="ECO:0000256" key="3">
    <source>
        <dbReference type="ARBA" id="ARBA00030757"/>
    </source>
</evidence>